<evidence type="ECO:0008006" key="11">
    <source>
        <dbReference type="Google" id="ProtNLM"/>
    </source>
</evidence>
<dbReference type="Gene3D" id="2.30.29.70">
    <property type="entry name" value="Proteasomal ubiquitin receptor Rpn13/ADRM1"/>
    <property type="match status" value="1"/>
</dbReference>
<gene>
    <name evidence="9" type="ORF">HJC23_012580</name>
</gene>
<evidence type="ECO:0000259" key="7">
    <source>
        <dbReference type="PROSITE" id="PS51916"/>
    </source>
</evidence>
<evidence type="ECO:0000313" key="10">
    <source>
        <dbReference type="Proteomes" id="UP001516023"/>
    </source>
</evidence>
<keyword evidence="5" id="KW-0539">Nucleus</keyword>
<evidence type="ECO:0000259" key="8">
    <source>
        <dbReference type="PROSITE" id="PS51917"/>
    </source>
</evidence>
<sequence length="429" mass="44672">MSNAQELLSILGGRHRPALSTANPQEKPILHFKAGKMTTQLKPNGKYLVTPDTRRGELHLVWSTAAAAAAARGNGGSAAGGHVKIEWKDRRTKAVVNTIPVFPGEDATFERVETGREGDRVYLLQVGSGAEGRHFFWMQDRDPEPDEELCVKVNLYLSDSTEAATAAGAAPPISSAASAAPSSSADASTNGMDSDQLLRIMQGSLGSEGGRAVTAVPGSGSIQAASPGQIDALGNILENLGVPQPGGSLPSGERAPQQQPAAGGLTLADLQGAMAGLATASPVSSPPGPPLSELASSEIVDESGILDDPEVTARLVALLPEGQRTNDQLRENLRSPQVAQCLQRLTEALADDASSFNSIIANFQLNPEDGAGALAAGNPIEAFLNCVLRDVERKEGVKQADTREGEETKDGGGCEEKEGDDQDAKMDES</sequence>
<dbReference type="InterPro" id="IPR044868">
    <property type="entry name" value="Rpn13/ADRM1_Pru"/>
</dbReference>
<feature type="region of interest" description="Disordered" evidence="6">
    <location>
        <begin position="394"/>
        <end position="429"/>
    </location>
</feature>
<evidence type="ECO:0000256" key="3">
    <source>
        <dbReference type="ARBA" id="ARBA00022490"/>
    </source>
</evidence>
<name>A0ABD3P1Z4_9STRA</name>
<dbReference type="Pfam" id="PF04683">
    <property type="entry name" value="Rpn13_ADRM1_Pru"/>
    <property type="match status" value="1"/>
</dbReference>
<dbReference type="Proteomes" id="UP001516023">
    <property type="component" value="Unassembled WGS sequence"/>
</dbReference>
<accession>A0ABD3P1Z4</accession>
<proteinExistence type="predicted"/>
<dbReference type="EMBL" id="JABMIG020000348">
    <property type="protein sequence ID" value="KAL3780495.1"/>
    <property type="molecule type" value="Genomic_DNA"/>
</dbReference>
<feature type="compositionally biased region" description="Low complexity" evidence="6">
    <location>
        <begin position="169"/>
        <end position="189"/>
    </location>
</feature>
<dbReference type="Gene3D" id="1.10.2020.20">
    <property type="match status" value="1"/>
</dbReference>
<dbReference type="InterPro" id="IPR032368">
    <property type="entry name" value="RPN13_DEUBAD"/>
</dbReference>
<dbReference type="GO" id="GO:0005737">
    <property type="term" value="C:cytoplasm"/>
    <property type="evidence" value="ECO:0007669"/>
    <property type="project" value="UniProtKB-SubCell"/>
</dbReference>
<evidence type="ECO:0000256" key="5">
    <source>
        <dbReference type="ARBA" id="ARBA00023242"/>
    </source>
</evidence>
<dbReference type="InterPro" id="IPR044867">
    <property type="entry name" value="DEUBAD_dom"/>
</dbReference>
<reference evidence="9 10" key="1">
    <citation type="journal article" date="2020" name="G3 (Bethesda)">
        <title>Improved Reference Genome for Cyclotella cryptica CCMP332, a Model for Cell Wall Morphogenesis, Salinity Adaptation, and Lipid Production in Diatoms (Bacillariophyta).</title>
        <authorList>
            <person name="Roberts W.R."/>
            <person name="Downey K.M."/>
            <person name="Ruck E.C."/>
            <person name="Traller J.C."/>
            <person name="Alverson A.J."/>
        </authorList>
    </citation>
    <scope>NUCLEOTIDE SEQUENCE [LARGE SCALE GENOMIC DNA]</scope>
    <source>
        <strain evidence="9 10">CCMP332</strain>
    </source>
</reference>
<dbReference type="InterPro" id="IPR006773">
    <property type="entry name" value="Rpn13/ADRM1"/>
</dbReference>
<dbReference type="Pfam" id="PF16550">
    <property type="entry name" value="RPN13_C"/>
    <property type="match status" value="1"/>
</dbReference>
<dbReference type="AlphaFoldDB" id="A0ABD3P1Z4"/>
<dbReference type="GO" id="GO:0000502">
    <property type="term" value="C:proteasome complex"/>
    <property type="evidence" value="ECO:0007669"/>
    <property type="project" value="UniProtKB-KW"/>
</dbReference>
<feature type="region of interest" description="Disordered" evidence="6">
    <location>
        <begin position="241"/>
        <end position="261"/>
    </location>
</feature>
<evidence type="ECO:0000256" key="2">
    <source>
        <dbReference type="ARBA" id="ARBA00004496"/>
    </source>
</evidence>
<comment type="caution">
    <text evidence="9">The sequence shown here is derived from an EMBL/GenBank/DDBJ whole genome shotgun (WGS) entry which is preliminary data.</text>
</comment>
<dbReference type="PROSITE" id="PS51917">
    <property type="entry name" value="PRU"/>
    <property type="match status" value="1"/>
</dbReference>
<dbReference type="PROSITE" id="PS51916">
    <property type="entry name" value="DEUBAD"/>
    <property type="match status" value="1"/>
</dbReference>
<dbReference type="GO" id="GO:0005634">
    <property type="term" value="C:nucleus"/>
    <property type="evidence" value="ECO:0007669"/>
    <property type="project" value="UniProtKB-SubCell"/>
</dbReference>
<dbReference type="InterPro" id="IPR038108">
    <property type="entry name" value="RPN13_DEUBAD_sf"/>
</dbReference>
<dbReference type="InterPro" id="IPR038633">
    <property type="entry name" value="Rpn13/ADRM1_Pru_sf"/>
</dbReference>
<keyword evidence="3" id="KW-0963">Cytoplasm</keyword>
<feature type="domain" description="DEUBAD" evidence="7">
    <location>
        <begin position="282"/>
        <end position="397"/>
    </location>
</feature>
<organism evidence="9 10">
    <name type="scientific">Cyclotella cryptica</name>
    <dbReference type="NCBI Taxonomy" id="29204"/>
    <lineage>
        <taxon>Eukaryota</taxon>
        <taxon>Sar</taxon>
        <taxon>Stramenopiles</taxon>
        <taxon>Ochrophyta</taxon>
        <taxon>Bacillariophyta</taxon>
        <taxon>Coscinodiscophyceae</taxon>
        <taxon>Thalassiosirophycidae</taxon>
        <taxon>Stephanodiscales</taxon>
        <taxon>Stephanodiscaceae</taxon>
        <taxon>Cyclotella</taxon>
    </lineage>
</organism>
<dbReference type="PANTHER" id="PTHR12225:SF0">
    <property type="entry name" value="PROTEASOMAL UBIQUITIN RECEPTOR ADRM1"/>
    <property type="match status" value="1"/>
</dbReference>
<evidence type="ECO:0000256" key="4">
    <source>
        <dbReference type="ARBA" id="ARBA00022942"/>
    </source>
</evidence>
<feature type="domain" description="Pru" evidence="8">
    <location>
        <begin position="24"/>
        <end position="160"/>
    </location>
</feature>
<evidence type="ECO:0000313" key="9">
    <source>
        <dbReference type="EMBL" id="KAL3780495.1"/>
    </source>
</evidence>
<evidence type="ECO:0000256" key="6">
    <source>
        <dbReference type="SAM" id="MobiDB-lite"/>
    </source>
</evidence>
<evidence type="ECO:0000256" key="1">
    <source>
        <dbReference type="ARBA" id="ARBA00004123"/>
    </source>
</evidence>
<comment type="subcellular location">
    <subcellularLocation>
        <location evidence="2">Cytoplasm</location>
    </subcellularLocation>
    <subcellularLocation>
        <location evidence="1">Nucleus</location>
    </subcellularLocation>
</comment>
<keyword evidence="10" id="KW-1185">Reference proteome</keyword>
<dbReference type="PANTHER" id="PTHR12225">
    <property type="entry name" value="ADHESION REGULATING MOLECULE 1 110 KDA CELL MEMBRANE GLYCOPROTEIN"/>
    <property type="match status" value="1"/>
</dbReference>
<keyword evidence="4" id="KW-0647">Proteasome</keyword>
<protein>
    <recommendedName>
        <fullName evidence="11">Pru domain-containing protein</fullName>
    </recommendedName>
</protein>
<feature type="region of interest" description="Disordered" evidence="6">
    <location>
        <begin position="169"/>
        <end position="191"/>
    </location>
</feature>